<feature type="compositionally biased region" description="Polar residues" evidence="13">
    <location>
        <begin position="189"/>
        <end position="221"/>
    </location>
</feature>
<evidence type="ECO:0000256" key="7">
    <source>
        <dbReference type="ARBA" id="ARBA00022827"/>
    </source>
</evidence>
<evidence type="ECO:0000256" key="5">
    <source>
        <dbReference type="ARBA" id="ARBA00022643"/>
    </source>
</evidence>
<dbReference type="InterPro" id="IPR001709">
    <property type="entry name" value="Flavoprot_Pyr_Nucl_cyt_Rdtase"/>
</dbReference>
<evidence type="ECO:0000256" key="6">
    <source>
        <dbReference type="ARBA" id="ARBA00022691"/>
    </source>
</evidence>
<dbReference type="PANTHER" id="PTHR19384">
    <property type="entry name" value="NITRIC OXIDE SYNTHASE-RELATED"/>
    <property type="match status" value="1"/>
</dbReference>
<dbReference type="SUPFAM" id="SSF63380">
    <property type="entry name" value="Riboflavin synthase domain-like"/>
    <property type="match status" value="1"/>
</dbReference>
<dbReference type="InterPro" id="IPR008254">
    <property type="entry name" value="Flavodoxin/NO_synth"/>
</dbReference>
<name>A0AA88YRW5_PINIB</name>
<reference evidence="16" key="1">
    <citation type="submission" date="2019-08" db="EMBL/GenBank/DDBJ databases">
        <title>The improved chromosome-level genome for the pearl oyster Pinctada fucata martensii using PacBio sequencing and Hi-C.</title>
        <authorList>
            <person name="Zheng Z."/>
        </authorList>
    </citation>
    <scope>NUCLEOTIDE SEQUENCE</scope>
    <source>
        <strain evidence="16">ZZ-2019</strain>
        <tissue evidence="16">Adductor muscle</tissue>
    </source>
</reference>
<dbReference type="GO" id="GO:0009086">
    <property type="term" value="P:methionine biosynthetic process"/>
    <property type="evidence" value="ECO:0007669"/>
    <property type="project" value="UniProtKB-KW"/>
</dbReference>
<dbReference type="FunFam" id="1.20.990.10:FF:000007">
    <property type="entry name" value="Methionine synthase reductase"/>
    <property type="match status" value="1"/>
</dbReference>
<evidence type="ECO:0000256" key="11">
    <source>
        <dbReference type="ARBA" id="ARBA00039088"/>
    </source>
</evidence>
<evidence type="ECO:0000256" key="8">
    <source>
        <dbReference type="ARBA" id="ARBA00022857"/>
    </source>
</evidence>
<feature type="domain" description="FAD-binding FR-type" evidence="15">
    <location>
        <begin position="364"/>
        <end position="635"/>
    </location>
</feature>
<evidence type="ECO:0000313" key="17">
    <source>
        <dbReference type="Proteomes" id="UP001186944"/>
    </source>
</evidence>
<feature type="domain" description="Flavodoxin-like" evidence="14">
    <location>
        <begin position="8"/>
        <end position="151"/>
    </location>
</feature>
<comment type="cofactor">
    <cofactor evidence="1">
        <name>FMN</name>
        <dbReference type="ChEBI" id="CHEBI:58210"/>
    </cofactor>
</comment>
<dbReference type="Pfam" id="PF00258">
    <property type="entry name" value="Flavodoxin_1"/>
    <property type="match status" value="1"/>
</dbReference>
<dbReference type="GO" id="GO:0050667">
    <property type="term" value="P:homocysteine metabolic process"/>
    <property type="evidence" value="ECO:0007669"/>
    <property type="project" value="TreeGrafter"/>
</dbReference>
<evidence type="ECO:0000259" key="15">
    <source>
        <dbReference type="PROSITE" id="PS51384"/>
    </source>
</evidence>
<dbReference type="EMBL" id="VSWD01000003">
    <property type="protein sequence ID" value="KAK3105641.1"/>
    <property type="molecule type" value="Genomic_DNA"/>
</dbReference>
<evidence type="ECO:0000256" key="3">
    <source>
        <dbReference type="ARBA" id="ARBA00022605"/>
    </source>
</evidence>
<dbReference type="Pfam" id="PF00667">
    <property type="entry name" value="FAD_binding_1"/>
    <property type="match status" value="1"/>
</dbReference>
<dbReference type="SUPFAM" id="SSF52343">
    <property type="entry name" value="Ferredoxin reductase-like, C-terminal NADP-linked domain"/>
    <property type="match status" value="1"/>
</dbReference>
<dbReference type="InterPro" id="IPR023173">
    <property type="entry name" value="NADPH_Cyt_P450_Rdtase_alpha"/>
</dbReference>
<dbReference type="GO" id="GO:0030586">
    <property type="term" value="F:[methionine synthase] reductase (NADPH) activity"/>
    <property type="evidence" value="ECO:0007669"/>
    <property type="project" value="UniProtKB-EC"/>
</dbReference>
<keyword evidence="9" id="KW-0560">Oxidoreductase</keyword>
<dbReference type="AlphaFoldDB" id="A0AA88YRW5"/>
<evidence type="ECO:0000313" key="16">
    <source>
        <dbReference type="EMBL" id="KAK3105641.1"/>
    </source>
</evidence>
<proteinExistence type="predicted"/>
<keyword evidence="17" id="KW-1185">Reference proteome</keyword>
<dbReference type="InterPro" id="IPR017938">
    <property type="entry name" value="Riboflavin_synthase-like_b-brl"/>
</dbReference>
<evidence type="ECO:0000256" key="1">
    <source>
        <dbReference type="ARBA" id="ARBA00001917"/>
    </source>
</evidence>
<dbReference type="InterPro" id="IPR029039">
    <property type="entry name" value="Flavoprotein-like_sf"/>
</dbReference>
<dbReference type="Gene3D" id="2.40.30.10">
    <property type="entry name" value="Translation factors"/>
    <property type="match status" value="1"/>
</dbReference>
<evidence type="ECO:0000256" key="4">
    <source>
        <dbReference type="ARBA" id="ARBA00022630"/>
    </source>
</evidence>
<keyword evidence="4" id="KW-0285">Flavoprotein</keyword>
<dbReference type="EC" id="1.16.1.8" evidence="11"/>
<dbReference type="Gene3D" id="3.40.50.360">
    <property type="match status" value="1"/>
</dbReference>
<dbReference type="Gene3D" id="3.40.50.80">
    <property type="entry name" value="Nucleotide-binding domain of ferredoxin-NADP reductase (FNR) module"/>
    <property type="match status" value="1"/>
</dbReference>
<feature type="compositionally biased region" description="Polar residues" evidence="13">
    <location>
        <begin position="231"/>
        <end position="240"/>
    </location>
</feature>
<evidence type="ECO:0000256" key="12">
    <source>
        <dbReference type="ARBA" id="ARBA00040659"/>
    </source>
</evidence>
<dbReference type="PANTHER" id="PTHR19384:SF84">
    <property type="entry name" value="METHIONINE SYNTHASE REDUCTASE"/>
    <property type="match status" value="1"/>
</dbReference>
<keyword evidence="6" id="KW-0949">S-adenosyl-L-methionine</keyword>
<protein>
    <recommendedName>
        <fullName evidence="12">Methionine synthase reductase</fullName>
        <ecNumber evidence="11">1.16.1.8</ecNumber>
    </recommendedName>
</protein>
<dbReference type="PROSITE" id="PS51384">
    <property type="entry name" value="FAD_FR"/>
    <property type="match status" value="1"/>
</dbReference>
<keyword evidence="3" id="KW-0028">Amino-acid biosynthesis</keyword>
<evidence type="ECO:0000259" key="14">
    <source>
        <dbReference type="PROSITE" id="PS50902"/>
    </source>
</evidence>
<evidence type="ECO:0000256" key="13">
    <source>
        <dbReference type="SAM" id="MobiDB-lite"/>
    </source>
</evidence>
<dbReference type="GO" id="GO:0010181">
    <property type="term" value="F:FMN binding"/>
    <property type="evidence" value="ECO:0007669"/>
    <property type="project" value="InterPro"/>
</dbReference>
<organism evidence="16 17">
    <name type="scientific">Pinctada imbricata</name>
    <name type="common">Atlantic pearl-oyster</name>
    <name type="synonym">Pinctada martensii</name>
    <dbReference type="NCBI Taxonomy" id="66713"/>
    <lineage>
        <taxon>Eukaryota</taxon>
        <taxon>Metazoa</taxon>
        <taxon>Spiralia</taxon>
        <taxon>Lophotrochozoa</taxon>
        <taxon>Mollusca</taxon>
        <taxon>Bivalvia</taxon>
        <taxon>Autobranchia</taxon>
        <taxon>Pteriomorphia</taxon>
        <taxon>Pterioida</taxon>
        <taxon>Pterioidea</taxon>
        <taxon>Pteriidae</taxon>
        <taxon>Pinctada</taxon>
    </lineage>
</organism>
<sequence length="798" mass="88395">MPTRKNRFLLLYGSQTGQAEAITEEIAEAAESHGFICERHSLAHTEKKFVLENESCVVIVTSTTGDGEPPDSALKFVRRLKKKSLPDTHLQNVNYALLGLGDSNYTNFCNCGKTLDRRLEELGAKRFYNSGWGDDAVGLEVAVEPWIEGLWPALREFFSEKPSRTENTCQISSSTSHCDDISDQTTSAKLSLNSGVKESNTRSVSNGTTNGKENGCDSNVNRAEHDGILQVNGNTNSNADDSLISDILPSHQQNGSSNGVTSTNIDSTSAAKDQNVNAAKVESLQTDDTWATSNGTDSVNKIDKDAEVTITTSDLRTSVPPLCDASLSVPVLPQPFLKLSFSPDDRVDLPNLPYQNGSNLPSAATPITMVTVSSAQVMTSSDSVKKTLCLRMKMEDENVVKYQPGDSISICCQNDDQEVDQLLLRLGQSNQADIPCELSLISDTKKKNAALPPHLPPKATLRHMFTQCVDIREPPKKAFLRALVDCTTDPDESRRLQELCSKQGATDYNKYIREAGVSILDLLSAFPSCCPSVDRIMEFLPRLQPRPYSVCSSPLTEPTILEVVFNVVEITKESGRSFHRQGVCTGMIDRMTQGLQTEYKSLLSPLDSVERLKIDDVPRTQLSIFGRTNQSFHPPDDLSVPIIMIGPGTGVAPFIGFCRHREAMRSKMADASKYGATWLFFGCRHQSRDFLYKSEMEHFVRTGVITELKLSFSRDEQPSDSPRYVQDNIVRSGRELVDLLDNRGAMVYVCGDAKNMAKDVNQAFMTVLQEHKGIGEEEARSYLMQLRLKRRYSEDVWT</sequence>
<dbReference type="FunFam" id="3.40.50.80:FF:000018">
    <property type="entry name" value="NADPH--cytochrome P450 reductase"/>
    <property type="match status" value="1"/>
</dbReference>
<keyword evidence="5" id="KW-0288">FMN</keyword>
<dbReference type="InterPro" id="IPR001094">
    <property type="entry name" value="Flavdoxin-like"/>
</dbReference>
<dbReference type="FunFam" id="3.40.50.360:FF:000059">
    <property type="entry name" value="5-methyltetrahydrofolate-homocysteine methyltransferase reductase"/>
    <property type="match status" value="1"/>
</dbReference>
<evidence type="ECO:0000256" key="10">
    <source>
        <dbReference type="ARBA" id="ARBA00023167"/>
    </source>
</evidence>
<dbReference type="GO" id="GO:0005829">
    <property type="term" value="C:cytosol"/>
    <property type="evidence" value="ECO:0007669"/>
    <property type="project" value="TreeGrafter"/>
</dbReference>
<comment type="caution">
    <text evidence="16">The sequence shown here is derived from an EMBL/GenBank/DDBJ whole genome shotgun (WGS) entry which is preliminary data.</text>
</comment>
<dbReference type="PRINTS" id="PR00371">
    <property type="entry name" value="FPNCR"/>
</dbReference>
<dbReference type="PRINTS" id="PR00369">
    <property type="entry name" value="FLAVODOXIN"/>
</dbReference>
<dbReference type="InterPro" id="IPR017927">
    <property type="entry name" value="FAD-bd_FR_type"/>
</dbReference>
<dbReference type="GO" id="GO:0050660">
    <property type="term" value="F:flavin adenine dinucleotide binding"/>
    <property type="evidence" value="ECO:0007669"/>
    <property type="project" value="TreeGrafter"/>
</dbReference>
<dbReference type="Gene3D" id="1.20.990.10">
    <property type="entry name" value="NADPH-cytochrome p450 Reductase, Chain A, domain 3"/>
    <property type="match status" value="1"/>
</dbReference>
<comment type="cofactor">
    <cofactor evidence="2">
        <name>FAD</name>
        <dbReference type="ChEBI" id="CHEBI:57692"/>
    </cofactor>
</comment>
<dbReference type="InterPro" id="IPR001433">
    <property type="entry name" value="OxRdtase_FAD/NAD-bd"/>
</dbReference>
<keyword evidence="8" id="KW-0521">NADP</keyword>
<keyword evidence="7" id="KW-0274">FAD</keyword>
<evidence type="ECO:0000256" key="9">
    <source>
        <dbReference type="ARBA" id="ARBA00023002"/>
    </source>
</evidence>
<keyword evidence="10" id="KW-0486">Methionine biosynthesis</keyword>
<dbReference type="SUPFAM" id="SSF52218">
    <property type="entry name" value="Flavoproteins"/>
    <property type="match status" value="1"/>
</dbReference>
<gene>
    <name evidence="16" type="ORF">FSP39_002493</name>
</gene>
<dbReference type="InterPro" id="IPR003097">
    <property type="entry name" value="CysJ-like_FAD-binding"/>
</dbReference>
<feature type="compositionally biased region" description="Polar residues" evidence="13">
    <location>
        <begin position="250"/>
        <end position="266"/>
    </location>
</feature>
<dbReference type="Proteomes" id="UP001186944">
    <property type="component" value="Unassembled WGS sequence"/>
</dbReference>
<dbReference type="PROSITE" id="PS50902">
    <property type="entry name" value="FLAVODOXIN_LIKE"/>
    <property type="match status" value="1"/>
</dbReference>
<dbReference type="InterPro" id="IPR039261">
    <property type="entry name" value="FNR_nucleotide-bd"/>
</dbReference>
<evidence type="ECO:0000256" key="2">
    <source>
        <dbReference type="ARBA" id="ARBA00001974"/>
    </source>
</evidence>
<feature type="region of interest" description="Disordered" evidence="13">
    <location>
        <begin position="189"/>
        <end position="266"/>
    </location>
</feature>
<dbReference type="CDD" id="cd06203">
    <property type="entry name" value="methionine_synthase_red"/>
    <property type="match status" value="1"/>
</dbReference>
<dbReference type="Pfam" id="PF00175">
    <property type="entry name" value="NAD_binding_1"/>
    <property type="match status" value="1"/>
</dbReference>
<accession>A0AA88YRW5</accession>